<keyword evidence="2" id="KW-1133">Transmembrane helix</keyword>
<gene>
    <name evidence="3" type="ORF">SAMN05444167_2791</name>
</gene>
<keyword evidence="2" id="KW-0812">Transmembrane</keyword>
<dbReference type="OrthoDB" id="114811at2"/>
<name>A0A1G7MFQ5_9BACT</name>
<accession>A0A1G7MFQ5</accession>
<evidence type="ECO:0000256" key="1">
    <source>
        <dbReference type="SAM" id="MobiDB-lite"/>
    </source>
</evidence>
<evidence type="ECO:0000313" key="3">
    <source>
        <dbReference type="EMBL" id="SDF60531.1"/>
    </source>
</evidence>
<protein>
    <submittedName>
        <fullName evidence="3">Uncharacterized protein</fullName>
    </submittedName>
</protein>
<dbReference type="AlphaFoldDB" id="A0A1G7MFQ5"/>
<organism evidence="3 4">
    <name type="scientific">Terriglobus roseus</name>
    <dbReference type="NCBI Taxonomy" id="392734"/>
    <lineage>
        <taxon>Bacteria</taxon>
        <taxon>Pseudomonadati</taxon>
        <taxon>Acidobacteriota</taxon>
        <taxon>Terriglobia</taxon>
        <taxon>Terriglobales</taxon>
        <taxon>Acidobacteriaceae</taxon>
        <taxon>Terriglobus</taxon>
    </lineage>
</organism>
<reference evidence="3 4" key="1">
    <citation type="submission" date="2016-10" db="EMBL/GenBank/DDBJ databases">
        <authorList>
            <person name="de Groot N.N."/>
        </authorList>
    </citation>
    <scope>NUCLEOTIDE SEQUENCE [LARGE SCALE GENOMIC DNA]</scope>
    <source>
        <strain evidence="3 4">GAS232</strain>
    </source>
</reference>
<keyword evidence="2" id="KW-0472">Membrane</keyword>
<sequence>MQPPVVTESRPQSVPSFSVMARQPMRPSAVLLAVMIAGGALSMVAMGLGHGRARHFRSDEGGSASRTGGGSSSSGSHADDDDDDDPSQVDTIVLGDAGDAPVPAKKGQRISNVHATVIVHLPRFGEQSGLIPDSPAGHLLYRWLAAFNQNSYSDLEDALPNDAVAATAAAQMELRGQTGGFSLLSAKEVEPGLIVFRLRDQTPEAREVLGTLYMRPKSNPAAVASFSLRAVEIQRPTKVSTQ</sequence>
<dbReference type="RefSeq" id="WP_083345677.1">
    <property type="nucleotide sequence ID" value="NZ_LT629690.1"/>
</dbReference>
<evidence type="ECO:0000313" key="4">
    <source>
        <dbReference type="Proteomes" id="UP000182427"/>
    </source>
</evidence>
<dbReference type="EMBL" id="LT629690">
    <property type="protein sequence ID" value="SDF60531.1"/>
    <property type="molecule type" value="Genomic_DNA"/>
</dbReference>
<feature type="transmembrane region" description="Helical" evidence="2">
    <location>
        <begin position="29"/>
        <end position="48"/>
    </location>
</feature>
<feature type="region of interest" description="Disordered" evidence="1">
    <location>
        <begin position="55"/>
        <end position="106"/>
    </location>
</feature>
<evidence type="ECO:0000256" key="2">
    <source>
        <dbReference type="SAM" id="Phobius"/>
    </source>
</evidence>
<dbReference type="Proteomes" id="UP000182427">
    <property type="component" value="Chromosome I"/>
</dbReference>
<keyword evidence="4" id="KW-1185">Reference proteome</keyword>
<proteinExistence type="predicted"/>